<evidence type="ECO:0000313" key="2">
    <source>
        <dbReference type="Proteomes" id="UP000432464"/>
    </source>
</evidence>
<dbReference type="EMBL" id="WMBB01000001">
    <property type="protein sequence ID" value="MTE11666.1"/>
    <property type="molecule type" value="Genomic_DNA"/>
</dbReference>
<keyword evidence="2" id="KW-1185">Reference proteome</keyword>
<accession>A0A6I3KRC1</accession>
<proteinExistence type="predicted"/>
<sequence>MPVSTVVLVSASERSTLARYPEAAAFFETLPRQSRLAVGFHLGSAVRPQTRQRRLEQVIQKLIDGKPL</sequence>
<dbReference type="AlphaFoldDB" id="A0A6I3KRC1"/>
<organism evidence="1 2">
    <name type="scientific">Nocardia aurantiaca</name>
    <dbReference type="NCBI Taxonomy" id="2675850"/>
    <lineage>
        <taxon>Bacteria</taxon>
        <taxon>Bacillati</taxon>
        <taxon>Actinomycetota</taxon>
        <taxon>Actinomycetes</taxon>
        <taxon>Mycobacteriales</taxon>
        <taxon>Nocardiaceae</taxon>
        <taxon>Nocardia</taxon>
    </lineage>
</organism>
<comment type="caution">
    <text evidence="1">The sequence shown here is derived from an EMBL/GenBank/DDBJ whole genome shotgun (WGS) entry which is preliminary data.</text>
</comment>
<dbReference type="Proteomes" id="UP000432464">
    <property type="component" value="Unassembled WGS sequence"/>
</dbReference>
<reference evidence="1 2" key="1">
    <citation type="submission" date="2019-11" db="EMBL/GenBank/DDBJ databases">
        <title>Nocardia sp. nov. CT2-14 isolated from soil.</title>
        <authorList>
            <person name="Kanchanasin P."/>
            <person name="Tanasupawat S."/>
            <person name="Yuki M."/>
            <person name="Kudo T."/>
        </authorList>
    </citation>
    <scope>NUCLEOTIDE SEQUENCE [LARGE SCALE GENOMIC DNA]</scope>
    <source>
        <strain evidence="1 2">CT2-14</strain>
    </source>
</reference>
<protein>
    <submittedName>
        <fullName evidence="1">Uncharacterized protein</fullName>
    </submittedName>
</protein>
<dbReference type="Pfam" id="PF13376">
    <property type="entry name" value="OmdA"/>
    <property type="match status" value="1"/>
</dbReference>
<name>A0A6I3KRC1_9NOCA</name>
<evidence type="ECO:0000313" key="1">
    <source>
        <dbReference type="EMBL" id="MTE11666.1"/>
    </source>
</evidence>
<gene>
    <name evidence="1" type="ORF">GLP40_02540</name>
</gene>